<evidence type="ECO:0000256" key="3">
    <source>
        <dbReference type="SAM" id="MobiDB-lite"/>
    </source>
</evidence>
<proteinExistence type="inferred from homology"/>
<feature type="region of interest" description="Disordered" evidence="3">
    <location>
        <begin position="651"/>
        <end position="698"/>
    </location>
</feature>
<comment type="caution">
    <text evidence="4">The sequence shown here is derived from an EMBL/GenBank/DDBJ whole genome shotgun (WGS) entry which is preliminary data.</text>
</comment>
<feature type="compositionally biased region" description="Polar residues" evidence="3">
    <location>
        <begin position="1359"/>
        <end position="1368"/>
    </location>
</feature>
<evidence type="ECO:0000256" key="1">
    <source>
        <dbReference type="ARBA" id="ARBA00023278"/>
    </source>
</evidence>
<dbReference type="InterPro" id="IPR013320">
    <property type="entry name" value="ConA-like_dom_sf"/>
</dbReference>
<evidence type="ECO:0000313" key="4">
    <source>
        <dbReference type="EMBL" id="CAB3976643.1"/>
    </source>
</evidence>
<dbReference type="CDD" id="cd01450">
    <property type="entry name" value="vWFA_subfamily_ECM"/>
    <property type="match status" value="1"/>
</dbReference>
<dbReference type="SMART" id="SM00706">
    <property type="entry name" value="TECPR"/>
    <property type="match status" value="6"/>
</dbReference>
<dbReference type="OrthoDB" id="7753362at2759"/>
<dbReference type="SUPFAM" id="SSF53300">
    <property type="entry name" value="vWA-like"/>
    <property type="match status" value="2"/>
</dbReference>
<dbReference type="Pfam" id="PF19193">
    <property type="entry name" value="Tectonin"/>
    <property type="match status" value="1"/>
</dbReference>
<dbReference type="Gene3D" id="3.40.50.410">
    <property type="entry name" value="von Willebrand factor, type A domain"/>
    <property type="match status" value="2"/>
</dbReference>
<feature type="compositionally biased region" description="Low complexity" evidence="3">
    <location>
        <begin position="658"/>
        <end position="694"/>
    </location>
</feature>
<dbReference type="InterPro" id="IPR002035">
    <property type="entry name" value="VWF_A"/>
</dbReference>
<sequence>MKDGGGGDHLSVAVKGPGEGAPAIIPNRDLFIKPPASSKQPLKSVGAILPEYGVTMQMWLNIRRNDLNRLTKNRRYPGKPDISSKLPGLETPEKIDDNYGIRLTTYYMAPLTGSYVFYIAGDDQTKLSLSTDEKPENLKQIIFNRRWTRRRQWKKYSTQKSARVDLQEGGIYFLEALLKEGRGGDHVSVGVRLPVGIMEAPIFTESLFVKPPVQTTPEDIGSEAIEEPIAKRGVNFETWENIPGNDLKMLFKDSRYPDNPDNTQTLPSFSTPENRGDNYGAKVTAYYQAPETGDYKFYISSDDASELRISTDDTKVNGRKIAGVRLHTKPHEWNKYPEQQRSKAVGLEKDIVYYMEAFLKEGRGADHLAVSVRLPSGSVEIPLMKNIYTRRPVAPKPGRPFPKWPDDFRWNNAGPLKDYRCVQISEPADKHTWHDNFFCSSGLKKDPGMKWSFAGEIDGMKCIQIQEPADRDTWHDNYLCLPSDSPLNLQWSNAGPIAGKACIQWSEPADPNTWNDNYLCGPESDQPFPEWPDDFRWNNAGPLKDYRCIPISEPADRHTWNDNFFCSSENKKDPGMKWSFAGQISGMKCIQIKEPSDPNTWTDNYFCLPSDSPLNLQWSNAGPIAGKACIQWSEPADPHTWNDNYLCGDKYSPPEVQPTPGGVPATPGVPSSQPVLLPSLPSGVSPSPSLAGSPTPGQVLTPQPGIATSPDGLPPSGEITPVLGGLPSLPVPITPGTLTPSPAGLIPATVAPATIPQAGIATSPDGLPPLGEITPVLGGLPSLPVPITSGTLTPSPAGLIPATVAPATAVLPPLATVTTGLGGLPIGVPTTPVLPPIGLPTGTITPALGNLPTLGSGQLVSDTITPTPGALSIPDTLAPTLTLSPSGQSVPVIINPDLSAVSPALGSAVPIASSVNIPQPAPDNEPQPSSKWIKLPGKLAQIDGGLTKSVYGTDSNQNVFKVKSKLYPIPDIHLTHVSVGQGGIWGVNAQGQILFSLSKTGWKIVPGNLIQVDSGPAGVVYGVNKDYTVYYRDGILPGTPMGTIWREVGPDRLKYISCGPYGCWGINRNNNVYFKTGVSASDALGKKWLKIDDIEQLTQIEAGPGRIAVGLRPDATVVIRTGVTRDLPQGKAWEKLDTSNIPVKHVTVSLDKIYIVSNLGDVYESLLEKSADEETSDGSEGAKYVEIIGKPPKELNGKEEMSLPPAISAQIDFGDVDFSVAGFIQTDKGGTIISKTIPGKAFLPNGKTLYVDADGKLVFEVGLVNNVRSNNKVNDGDWHEFGLVHSAAEDRFHIYVDQAEESEKDFSVSEDLDGSEPRVGFTSEDFPTPRYFNGKIKDLRYYPSVIYKDLAERGGIKSDTASPETTADSPGNPVPGSPVSTVPAFPGPPPCANCKQKQVAAPLDMVFIVDGFGLVGSQTFKVLKDFVKQIIHAFIISTQSTRVGFAQITESGHVDFNLDEYSDVQELDDAIDAIPLKGGDKRLARQSVAIAYTSIFQTTGRRGLVPRVLITVTTGKSEDDVGLVGQDLRKQKIVSIVVSVGENVDKPQGIQLATTPEHSFAPDDVAKLPPVVQDVVERINKDLGMTAGKVQSTGGLPTGAVSGAAEPGKTQGLGGGDEIPRTPPVTGSSASDGPGIIHLLMPTICKGPVDITFVIDGSASVEYSTQGGFKRTLELVKEFSNNYIIGPQNARFGLLIFAAEAETAFKFDSHLTKASLLKDIERIQFPQTTSFLGKGLQEAKDVILPGRRKNVPQKMIVITDALSHDDPFVAAAQIKEMNVEIFAVSVGIRSNKTVLQSIVSQPAEKHLFSAKDSLANLLNAVKQGTCKGTVER</sequence>
<keyword evidence="5" id="KW-1185">Reference proteome</keyword>
<comment type="similarity">
    <text evidence="2">Belongs to the fibril-associated collagens with interrupted helices (FACIT) family.</text>
</comment>
<dbReference type="Pfam" id="PF00092">
    <property type="entry name" value="VWA"/>
    <property type="match status" value="2"/>
</dbReference>
<dbReference type="InterPro" id="IPR050525">
    <property type="entry name" value="ECM_Assembly_Org"/>
</dbReference>
<dbReference type="InterPro" id="IPR006624">
    <property type="entry name" value="Beta-propeller_rpt_TECPR"/>
</dbReference>
<dbReference type="Gene3D" id="2.60.120.200">
    <property type="match status" value="1"/>
</dbReference>
<keyword evidence="1" id="KW-0379">Hydroxylation</keyword>
<dbReference type="InterPro" id="IPR037524">
    <property type="entry name" value="PA14/GLEYA"/>
</dbReference>
<dbReference type="PANTHER" id="PTHR24020:SF20">
    <property type="entry name" value="PH DOMAIN-CONTAINING PROTEIN"/>
    <property type="match status" value="1"/>
</dbReference>
<dbReference type="SMART" id="SM00327">
    <property type="entry name" value="VWA"/>
    <property type="match status" value="2"/>
</dbReference>
<dbReference type="SUPFAM" id="SSF49899">
    <property type="entry name" value="Concanavalin A-like lectins/glucanases"/>
    <property type="match status" value="1"/>
</dbReference>
<feature type="region of interest" description="Disordered" evidence="3">
    <location>
        <begin position="1588"/>
        <end position="1616"/>
    </location>
</feature>
<accession>A0A7D9H8H0</accession>
<evidence type="ECO:0000313" key="5">
    <source>
        <dbReference type="Proteomes" id="UP001152795"/>
    </source>
</evidence>
<protein>
    <submittedName>
        <fullName evidence="4">Uncharacterized protein</fullName>
    </submittedName>
</protein>
<organism evidence="4 5">
    <name type="scientific">Paramuricea clavata</name>
    <name type="common">Red gorgonian</name>
    <name type="synonym">Violescent sea-whip</name>
    <dbReference type="NCBI Taxonomy" id="317549"/>
    <lineage>
        <taxon>Eukaryota</taxon>
        <taxon>Metazoa</taxon>
        <taxon>Cnidaria</taxon>
        <taxon>Anthozoa</taxon>
        <taxon>Octocorallia</taxon>
        <taxon>Malacalcyonacea</taxon>
        <taxon>Plexauridae</taxon>
        <taxon>Paramuricea</taxon>
    </lineage>
</organism>
<dbReference type="Proteomes" id="UP001152795">
    <property type="component" value="Unassembled WGS sequence"/>
</dbReference>
<reference evidence="4" key="1">
    <citation type="submission" date="2020-04" db="EMBL/GenBank/DDBJ databases">
        <authorList>
            <person name="Alioto T."/>
            <person name="Alioto T."/>
            <person name="Gomez Garrido J."/>
        </authorList>
    </citation>
    <scope>NUCLEOTIDE SEQUENCE</scope>
    <source>
        <strain evidence="4">A484AB</strain>
    </source>
</reference>
<dbReference type="PANTHER" id="PTHR24020">
    <property type="entry name" value="COLLAGEN ALPHA"/>
    <property type="match status" value="1"/>
</dbReference>
<dbReference type="PROSITE" id="PS50234">
    <property type="entry name" value="VWFA"/>
    <property type="match status" value="2"/>
</dbReference>
<name>A0A7D9H8H0_PARCT</name>
<feature type="region of interest" description="Disordered" evidence="3">
    <location>
        <begin position="1357"/>
        <end position="1383"/>
    </location>
</feature>
<gene>
    <name evidence="4" type="ORF">PACLA_8A077467</name>
</gene>
<dbReference type="PROSITE" id="PS51820">
    <property type="entry name" value="PA14"/>
    <property type="match status" value="2"/>
</dbReference>
<dbReference type="EMBL" id="CACRXK020000006">
    <property type="protein sequence ID" value="CAB3976643.1"/>
    <property type="molecule type" value="Genomic_DNA"/>
</dbReference>
<dbReference type="InterPro" id="IPR036465">
    <property type="entry name" value="vWFA_dom_sf"/>
</dbReference>
<evidence type="ECO:0000256" key="2">
    <source>
        <dbReference type="ARBA" id="ARBA00049648"/>
    </source>
</evidence>
<dbReference type="Gene3D" id="2.60.120.1560">
    <property type="match status" value="2"/>
</dbReference>